<keyword evidence="1" id="KW-1133">Transmembrane helix</keyword>
<feature type="transmembrane region" description="Helical" evidence="1">
    <location>
        <begin position="382"/>
        <end position="402"/>
    </location>
</feature>
<proteinExistence type="predicted"/>
<evidence type="ECO:0000313" key="2">
    <source>
        <dbReference type="EMBL" id="RDX55826.1"/>
    </source>
</evidence>
<evidence type="ECO:0008006" key="4">
    <source>
        <dbReference type="Google" id="ProtNLM"/>
    </source>
</evidence>
<protein>
    <recommendedName>
        <fullName evidence="4">WW domain-containing protein</fullName>
    </recommendedName>
</protein>
<keyword evidence="1" id="KW-0472">Membrane</keyword>
<sequence>MPDLTSELSVCEAVYPTVPGSNDETCHETLPAYTPSGSLIPMIPRQNDRYERATLLTPEYIKIPRGLHTALMLEEPPYIAQGWTVSVNPEGSPFYIHRDKHLITDDPIQQAGICDKIMESEKRLSLLVETEGLKLPDDYECYITCDAESDKCKYYYVDYSTQTVFWLEEIDPERHDINMAPVCSVAQMKHLLQEQYWLHNEYFPYRAVPSPLRKELVAVFRQGRADQLTSTLSTFPYDAQQCKQFLQVIDVETDCDEYMTWTIGTLDLALSRHRYHTFFGEDHARISRDQKRFEVIKYERTFVIKLISALLFNLPKTRLAELNDLAADDVAYAIHWREFAVELLRGWRDSSYLVRVTACYEIPMEVIAATSISRPNNPISTALGSASVVLALGGLVSSGLLLQWYAGADTRKFDAPFVATHLGQIICPRHGYEPMAQAYSLPRALVFWSIIFLALHMLSAVVDLTGLIVQAPAFLLAGIFVIAICQLHQSLRCAFAVASVEKEKVY</sequence>
<feature type="transmembrane region" description="Helical" evidence="1">
    <location>
        <begin position="467"/>
        <end position="485"/>
    </location>
</feature>
<feature type="transmembrane region" description="Helical" evidence="1">
    <location>
        <begin position="444"/>
        <end position="461"/>
    </location>
</feature>
<accession>A0A371DTF1</accession>
<dbReference type="Proteomes" id="UP000256964">
    <property type="component" value="Unassembled WGS sequence"/>
</dbReference>
<gene>
    <name evidence="2" type="ORF">OH76DRAFT_1337226</name>
</gene>
<evidence type="ECO:0000256" key="1">
    <source>
        <dbReference type="SAM" id="Phobius"/>
    </source>
</evidence>
<dbReference type="OrthoDB" id="2674421at2759"/>
<evidence type="ECO:0000313" key="3">
    <source>
        <dbReference type="Proteomes" id="UP000256964"/>
    </source>
</evidence>
<keyword evidence="1" id="KW-0812">Transmembrane</keyword>
<keyword evidence="3" id="KW-1185">Reference proteome</keyword>
<organism evidence="2 3">
    <name type="scientific">Lentinus brumalis</name>
    <dbReference type="NCBI Taxonomy" id="2498619"/>
    <lineage>
        <taxon>Eukaryota</taxon>
        <taxon>Fungi</taxon>
        <taxon>Dikarya</taxon>
        <taxon>Basidiomycota</taxon>
        <taxon>Agaricomycotina</taxon>
        <taxon>Agaricomycetes</taxon>
        <taxon>Polyporales</taxon>
        <taxon>Polyporaceae</taxon>
        <taxon>Lentinus</taxon>
    </lineage>
</organism>
<dbReference type="EMBL" id="KZ857381">
    <property type="protein sequence ID" value="RDX55826.1"/>
    <property type="molecule type" value="Genomic_DNA"/>
</dbReference>
<reference evidence="2 3" key="1">
    <citation type="journal article" date="2018" name="Biotechnol. Biofuels">
        <title>Integrative visual omics of the white-rot fungus Polyporus brumalis exposes the biotechnological potential of its oxidative enzymes for delignifying raw plant biomass.</title>
        <authorList>
            <person name="Miyauchi S."/>
            <person name="Rancon A."/>
            <person name="Drula E."/>
            <person name="Hage H."/>
            <person name="Chaduli D."/>
            <person name="Favel A."/>
            <person name="Grisel S."/>
            <person name="Henrissat B."/>
            <person name="Herpoel-Gimbert I."/>
            <person name="Ruiz-Duenas F.J."/>
            <person name="Chevret D."/>
            <person name="Hainaut M."/>
            <person name="Lin J."/>
            <person name="Wang M."/>
            <person name="Pangilinan J."/>
            <person name="Lipzen A."/>
            <person name="Lesage-Meessen L."/>
            <person name="Navarro D."/>
            <person name="Riley R."/>
            <person name="Grigoriev I.V."/>
            <person name="Zhou S."/>
            <person name="Raouche S."/>
            <person name="Rosso M.N."/>
        </authorList>
    </citation>
    <scope>NUCLEOTIDE SEQUENCE [LARGE SCALE GENOMIC DNA]</scope>
    <source>
        <strain evidence="2 3">BRFM 1820</strain>
    </source>
</reference>
<dbReference type="AlphaFoldDB" id="A0A371DTF1"/>
<name>A0A371DTF1_9APHY</name>